<protein>
    <recommendedName>
        <fullName evidence="4">FAD/FMN-containing dehydrogenase</fullName>
    </recommendedName>
</protein>
<evidence type="ECO:0000256" key="1">
    <source>
        <dbReference type="SAM" id="SignalP"/>
    </source>
</evidence>
<gene>
    <name evidence="2" type="ORF">HR45_18190</name>
</gene>
<feature type="chain" id="PRO_5001905559" description="FAD/FMN-containing dehydrogenase" evidence="1">
    <location>
        <begin position="19"/>
        <end position="157"/>
    </location>
</feature>
<evidence type="ECO:0008006" key="4">
    <source>
        <dbReference type="Google" id="ProtNLM"/>
    </source>
</evidence>
<dbReference type="OrthoDB" id="5786920at2"/>
<accession>A0A094JUE0</accession>
<evidence type="ECO:0000313" key="2">
    <source>
        <dbReference type="EMBL" id="KFZ36096.1"/>
    </source>
</evidence>
<dbReference type="AlphaFoldDB" id="A0A094JUE0"/>
<proteinExistence type="predicted"/>
<dbReference type="Proteomes" id="UP000029264">
    <property type="component" value="Unassembled WGS sequence"/>
</dbReference>
<dbReference type="STRING" id="1515746.HR45_18190"/>
<keyword evidence="3" id="KW-1185">Reference proteome</keyword>
<dbReference type="eggNOG" id="ENOG50332RW">
    <property type="taxonomic scope" value="Bacteria"/>
</dbReference>
<keyword evidence="1" id="KW-0732">Signal</keyword>
<dbReference type="EMBL" id="JPEO01000024">
    <property type="protein sequence ID" value="KFZ36096.1"/>
    <property type="molecule type" value="Genomic_DNA"/>
</dbReference>
<evidence type="ECO:0000313" key="3">
    <source>
        <dbReference type="Proteomes" id="UP000029264"/>
    </source>
</evidence>
<name>A0A094JUE0_9GAMM</name>
<sequence>MKWLVFFLSVLQCSLAAASEYAIGDHLSVVSLQDQFDQPIAVDNKTHWVLFTRSMDGADVAKTALDGMTTTQLQQYGIVYVADVSGMPSLILKFVAQPKMKDLAYAIALDKEGEATKLFPTAKDTAALLDVDNLQITQIRYFDKAEALKSVLADLMK</sequence>
<organism evidence="2 3">
    <name type="scientific">Shewanella mangrovi</name>
    <dbReference type="NCBI Taxonomy" id="1515746"/>
    <lineage>
        <taxon>Bacteria</taxon>
        <taxon>Pseudomonadati</taxon>
        <taxon>Pseudomonadota</taxon>
        <taxon>Gammaproteobacteria</taxon>
        <taxon>Alteromonadales</taxon>
        <taxon>Shewanellaceae</taxon>
        <taxon>Shewanella</taxon>
    </lineage>
</organism>
<comment type="caution">
    <text evidence="2">The sequence shown here is derived from an EMBL/GenBank/DDBJ whole genome shotgun (WGS) entry which is preliminary data.</text>
</comment>
<feature type="signal peptide" evidence="1">
    <location>
        <begin position="1"/>
        <end position="18"/>
    </location>
</feature>
<reference evidence="2 3" key="1">
    <citation type="submission" date="2014-06" db="EMBL/GenBank/DDBJ databases">
        <title>Shewanella sp. YQH10.</title>
        <authorList>
            <person name="Liu Y."/>
            <person name="Zeng R."/>
        </authorList>
    </citation>
    <scope>NUCLEOTIDE SEQUENCE [LARGE SCALE GENOMIC DNA]</scope>
    <source>
        <strain evidence="2 3">YQH10</strain>
    </source>
</reference>